<evidence type="ECO:0000313" key="1">
    <source>
        <dbReference type="EMBL" id="OAP93099.1"/>
    </source>
</evidence>
<keyword evidence="2" id="KW-1185">Reference proteome</keyword>
<dbReference type="Proteomes" id="UP000078302">
    <property type="component" value="Unassembled WGS sequence"/>
</dbReference>
<sequence>MKCVICKHGNTEPGYATVTLERGDTVLVIRDVPAQICSECGEYYLDTATSTHVMVLGEEAVQRHAEVEVLRYVA</sequence>
<dbReference type="OrthoDB" id="9812340at2"/>
<dbReference type="Gene3D" id="3.10.20.860">
    <property type="match status" value="1"/>
</dbReference>
<dbReference type="NCBIfam" id="TIGR03831">
    <property type="entry name" value="YgiT_finger"/>
    <property type="match status" value="1"/>
</dbReference>
<reference evidence="1 2" key="1">
    <citation type="submission" date="2016-04" db="EMBL/GenBank/DDBJ databases">
        <title>Acidithiobacillus ferrooxidans genome sequencing and assembly.</title>
        <authorList>
            <person name="Zhou Z."/>
        </authorList>
    </citation>
    <scope>NUCLEOTIDE SEQUENCE [LARGE SCALE GENOMIC DNA]</scope>
    <source>
        <strain evidence="1 2">BY0502</strain>
    </source>
</reference>
<gene>
    <name evidence="1" type="ORF">A4H96_01965</name>
</gene>
<evidence type="ECO:0000313" key="2">
    <source>
        <dbReference type="Proteomes" id="UP000078302"/>
    </source>
</evidence>
<dbReference type="RefSeq" id="WP_064218041.1">
    <property type="nucleotide sequence ID" value="NZ_LVXZ01000016.1"/>
</dbReference>
<proteinExistence type="predicted"/>
<organism evidence="1 2">
    <name type="scientific">Acidithiobacillus ferrooxidans</name>
    <name type="common">Thiobacillus ferrooxidans</name>
    <dbReference type="NCBI Taxonomy" id="920"/>
    <lineage>
        <taxon>Bacteria</taxon>
        <taxon>Pseudomonadati</taxon>
        <taxon>Pseudomonadota</taxon>
        <taxon>Acidithiobacillia</taxon>
        <taxon>Acidithiobacillales</taxon>
        <taxon>Acidithiobacillaceae</taxon>
        <taxon>Acidithiobacillus</taxon>
    </lineage>
</organism>
<dbReference type="EMBL" id="LVXZ01000016">
    <property type="protein sequence ID" value="OAP93099.1"/>
    <property type="molecule type" value="Genomic_DNA"/>
</dbReference>
<dbReference type="AlphaFoldDB" id="A0A179BNW0"/>
<name>A0A179BNW0_ACIFR</name>
<dbReference type="CDD" id="cd12870">
    <property type="entry name" value="MqsA"/>
    <property type="match status" value="1"/>
</dbReference>
<dbReference type="InterPro" id="IPR022453">
    <property type="entry name" value="Znf_MqsA-type"/>
</dbReference>
<comment type="caution">
    <text evidence="1">The sequence shown here is derived from an EMBL/GenBank/DDBJ whole genome shotgun (WGS) entry which is preliminary data.</text>
</comment>
<protein>
    <recommendedName>
        <fullName evidence="3">Type II toxin-antitoxin system MqsA family antitoxin</fullName>
    </recommendedName>
</protein>
<accession>A0A179BNW0</accession>
<evidence type="ECO:0008006" key="3">
    <source>
        <dbReference type="Google" id="ProtNLM"/>
    </source>
</evidence>